<dbReference type="Gene3D" id="1.20.1280.180">
    <property type="match status" value="1"/>
</dbReference>
<keyword evidence="1" id="KW-0808">Transferase</keyword>
<gene>
    <name evidence="3" type="ORF">EB796_024554</name>
</gene>
<dbReference type="PANTHER" id="PTHR22589:SF16">
    <property type="entry name" value="CARNITINE O-PALMITOYLTRANSFERASE 2, MITOCHONDRIAL"/>
    <property type="match status" value="1"/>
</dbReference>
<keyword evidence="1" id="KW-0012">Acyltransferase</keyword>
<name>A0A7J7IUQ5_BUGNE</name>
<reference evidence="3" key="1">
    <citation type="submission" date="2020-06" db="EMBL/GenBank/DDBJ databases">
        <title>Draft genome of Bugula neritina, a colonial animal packing powerful symbionts and potential medicines.</title>
        <authorList>
            <person name="Rayko M."/>
        </authorList>
    </citation>
    <scope>NUCLEOTIDE SEQUENCE [LARGE SCALE GENOMIC DNA]</scope>
    <source>
        <strain evidence="3">Kwan_BN1</strain>
    </source>
</reference>
<dbReference type="PANTHER" id="PTHR22589">
    <property type="entry name" value="CARNITINE O-ACYLTRANSFERASE"/>
    <property type="match status" value="1"/>
</dbReference>
<organism evidence="3 4">
    <name type="scientific">Bugula neritina</name>
    <name type="common">Brown bryozoan</name>
    <name type="synonym">Sertularia neritina</name>
    <dbReference type="NCBI Taxonomy" id="10212"/>
    <lineage>
        <taxon>Eukaryota</taxon>
        <taxon>Metazoa</taxon>
        <taxon>Spiralia</taxon>
        <taxon>Lophotrochozoa</taxon>
        <taxon>Bryozoa</taxon>
        <taxon>Gymnolaemata</taxon>
        <taxon>Cheilostomatida</taxon>
        <taxon>Flustrina</taxon>
        <taxon>Buguloidea</taxon>
        <taxon>Bugulidae</taxon>
        <taxon>Bugula</taxon>
    </lineage>
</organism>
<dbReference type="InterPro" id="IPR039551">
    <property type="entry name" value="Cho/carn_acyl_trans"/>
</dbReference>
<evidence type="ECO:0000256" key="1">
    <source>
        <dbReference type="ARBA" id="ARBA00023315"/>
    </source>
</evidence>
<proteinExistence type="predicted"/>
<feature type="domain" description="Choline/carnitine acyltransferase" evidence="2">
    <location>
        <begin position="101"/>
        <end position="290"/>
    </location>
</feature>
<dbReference type="Pfam" id="PF00755">
    <property type="entry name" value="Carn_acyltransf"/>
    <property type="match status" value="1"/>
</dbReference>
<dbReference type="InterPro" id="IPR042231">
    <property type="entry name" value="Cho/carn_acyl_trans_2"/>
</dbReference>
<dbReference type="SUPFAM" id="SSF52777">
    <property type="entry name" value="CoA-dependent acyltransferases"/>
    <property type="match status" value="1"/>
</dbReference>
<dbReference type="Gene3D" id="3.30.559.70">
    <property type="entry name" value="Choline/Carnitine o-acyltransferase, domain 2"/>
    <property type="match status" value="1"/>
</dbReference>
<evidence type="ECO:0000313" key="3">
    <source>
        <dbReference type="EMBL" id="KAF6017131.1"/>
    </source>
</evidence>
<dbReference type="InterPro" id="IPR000542">
    <property type="entry name" value="Carn_acyl_trans"/>
</dbReference>
<accession>A0A7J7IUQ5</accession>
<evidence type="ECO:0000259" key="2">
    <source>
        <dbReference type="Pfam" id="PF00755"/>
    </source>
</evidence>
<keyword evidence="4" id="KW-1185">Reference proteome</keyword>
<dbReference type="EMBL" id="VXIV02003428">
    <property type="protein sequence ID" value="KAF6017131.1"/>
    <property type="molecule type" value="Genomic_DNA"/>
</dbReference>
<evidence type="ECO:0000313" key="4">
    <source>
        <dbReference type="Proteomes" id="UP000593567"/>
    </source>
</evidence>
<comment type="caution">
    <text evidence="3">The sequence shown here is derived from an EMBL/GenBank/DDBJ whole genome shotgun (WGS) entry which is preliminary data.</text>
</comment>
<dbReference type="OrthoDB" id="240216at2759"/>
<dbReference type="GO" id="GO:0006635">
    <property type="term" value="P:fatty acid beta-oxidation"/>
    <property type="evidence" value="ECO:0007669"/>
    <property type="project" value="TreeGrafter"/>
</dbReference>
<dbReference type="Proteomes" id="UP000593567">
    <property type="component" value="Unassembled WGS sequence"/>
</dbReference>
<dbReference type="GO" id="GO:0004095">
    <property type="term" value="F:carnitine O-palmitoyltransferase activity"/>
    <property type="evidence" value="ECO:0007669"/>
    <property type="project" value="TreeGrafter"/>
</dbReference>
<sequence>MQARTLWSLSVKSKTATSTAGVSCVWNRCKSDFLHKSIVPTTTFKKVYLAYPFLSWRRPAPDILIHKRHSCQMRSFNRLNCILKCLKGDWKRQDDYCLHTNLHSKLVSIDKNNKHTSYITGHWFDMYFKDRRPVVLNHNPFMSFKPSPRPELNDQLIRATNMVTSSLKYCKTLRANVLEPEIFHLDPKASDTLKFRKFVRLLPKSLSFYGAYWYKAFPLDMSQFSSLFNSTRIPQQGKDKLYKNEKAKHLLVFRNGNMYVFDCLNDNGDILPTSQIMSNLKYILEDQSDSPLTLLATCQHKIEMCGPKPGSI</sequence>
<dbReference type="GO" id="GO:0005739">
    <property type="term" value="C:mitochondrion"/>
    <property type="evidence" value="ECO:0007669"/>
    <property type="project" value="TreeGrafter"/>
</dbReference>
<protein>
    <submittedName>
        <fullName evidence="3">CPT2</fullName>
    </submittedName>
</protein>
<dbReference type="AlphaFoldDB" id="A0A7J7IUQ5"/>